<accession>A0A060T9N5</accession>
<keyword evidence="2" id="KW-0963">Cytoplasm</keyword>
<feature type="region of interest" description="Disordered" evidence="6">
    <location>
        <begin position="1"/>
        <end position="25"/>
    </location>
</feature>
<dbReference type="GO" id="GO:0003924">
    <property type="term" value="F:GTPase activity"/>
    <property type="evidence" value="ECO:0007669"/>
    <property type="project" value="InterPro"/>
</dbReference>
<dbReference type="InterPro" id="IPR006073">
    <property type="entry name" value="GTP-bd"/>
</dbReference>
<dbReference type="InterPro" id="IPR030378">
    <property type="entry name" value="G_CP_dom"/>
</dbReference>
<keyword evidence="3" id="KW-0547">Nucleotide-binding</keyword>
<feature type="compositionally biased region" description="Acidic residues" evidence="6">
    <location>
        <begin position="267"/>
        <end position="282"/>
    </location>
</feature>
<gene>
    <name evidence="8" type="ORF">GNLVRS02_ARAD1D13244g</name>
</gene>
<dbReference type="EMBL" id="HG937694">
    <property type="protein sequence ID" value="CDP37514.1"/>
    <property type="molecule type" value="Genomic_DNA"/>
</dbReference>
<evidence type="ECO:0000256" key="1">
    <source>
        <dbReference type="ARBA" id="ARBA00004496"/>
    </source>
</evidence>
<dbReference type="AlphaFoldDB" id="A0A060T9N5"/>
<evidence type="ECO:0000256" key="3">
    <source>
        <dbReference type="ARBA" id="ARBA00022741"/>
    </source>
</evidence>
<dbReference type="SUPFAM" id="SSF52540">
    <property type="entry name" value="P-loop containing nucleoside triphosphate hydrolases"/>
    <property type="match status" value="1"/>
</dbReference>
<feature type="region of interest" description="Disordered" evidence="6">
    <location>
        <begin position="266"/>
        <end position="299"/>
    </location>
</feature>
<evidence type="ECO:0000259" key="7">
    <source>
        <dbReference type="PROSITE" id="PS51721"/>
    </source>
</evidence>
<dbReference type="PANTHER" id="PTHR45709">
    <property type="entry name" value="LARGE SUBUNIT GTPASE 1 HOMOLOG-RELATED"/>
    <property type="match status" value="1"/>
</dbReference>
<dbReference type="Pfam" id="PF01926">
    <property type="entry name" value="MMR_HSR1"/>
    <property type="match status" value="1"/>
</dbReference>
<dbReference type="PhylomeDB" id="A0A060T9N5"/>
<evidence type="ECO:0000256" key="5">
    <source>
        <dbReference type="ARBA" id="ARBA00023134"/>
    </source>
</evidence>
<dbReference type="CDD" id="cd01857">
    <property type="entry name" value="HSR1_MMR1"/>
    <property type="match status" value="1"/>
</dbReference>
<feature type="domain" description="CP-type G" evidence="7">
    <location>
        <begin position="182"/>
        <end position="387"/>
    </location>
</feature>
<name>A0A060T9N5_BLAAD</name>
<dbReference type="GO" id="GO:0005829">
    <property type="term" value="C:cytosol"/>
    <property type="evidence" value="ECO:0007669"/>
    <property type="project" value="TreeGrafter"/>
</dbReference>
<dbReference type="InterPro" id="IPR027417">
    <property type="entry name" value="P-loop_NTPase"/>
</dbReference>
<dbReference type="PROSITE" id="PS51721">
    <property type="entry name" value="G_CP"/>
    <property type="match status" value="1"/>
</dbReference>
<dbReference type="Gene3D" id="3.40.50.300">
    <property type="entry name" value="P-loop containing nucleotide triphosphate hydrolases"/>
    <property type="match status" value="1"/>
</dbReference>
<comment type="subcellular location">
    <subcellularLocation>
        <location evidence="1">Cytoplasm</location>
    </subcellularLocation>
</comment>
<sequence>MPKNNSINPQLGPKPGTAKRNKAKNVTGLGRALVNDRKRTQKQLNGSGSDRYTTDMGPTVVSKASVTQERSIDEFLSTAELADTDFTTERNRSVRIISHPNSAAQNPYLLSADEEKKVNELHQDNLDKLTVPRRPQWTNDMTAHELDRLEKEAFLDWRRGLAVLQEDKDLLMTPFERNIEMWRQLWRVVERSDLVVQIVDARNPLLFRSEDLVSYVTEVDSRKRNLLLINKSDLMTPEQRKSWADYFNDNGIQFAFFSAKSALIEQEQQEEEEKEETDNDDSAADKAESETEKDHSLLNNTNVLSVDQLEKLFLTAAPNEPLYNPEEGQLQIGLVGYPNVGKSSTINALVGAKKVSVSSTPGKTKHFQTIRLTDRVMLCDCPGLVFPNFATTKGELVCNGILPIDELREYTGPVELVTKRIPKFYLEALYGISIPTKPISEGGTGIPTAEELLTSYARARGYMRTGKGAPDESRAARYVLKDYVNAKLLYCHPPPTITDGQAFNSQLYNLKLLPESRQQQILSAIKSVRGVEALREEDIDALDLSVELEKLKFSQHDPNAKALATDDMVSPESALIDNEFFASATGREHVLQPFHKKGVAGGSSKKHFKKNKKKLMALS</sequence>
<dbReference type="GO" id="GO:0000054">
    <property type="term" value="P:ribosomal subunit export from nucleus"/>
    <property type="evidence" value="ECO:0007669"/>
    <property type="project" value="TreeGrafter"/>
</dbReference>
<feature type="compositionally biased region" description="Basic and acidic residues" evidence="6">
    <location>
        <begin position="283"/>
        <end position="296"/>
    </location>
</feature>
<dbReference type="PANTHER" id="PTHR45709:SF2">
    <property type="entry name" value="LARGE SUBUNIT GTPASE 1 HOMOLOG"/>
    <property type="match status" value="1"/>
</dbReference>
<keyword evidence="5" id="KW-0342">GTP-binding</keyword>
<organism evidence="8">
    <name type="scientific">Blastobotrys adeninivorans</name>
    <name type="common">Yeast</name>
    <name type="synonym">Arxula adeninivorans</name>
    <dbReference type="NCBI Taxonomy" id="409370"/>
    <lineage>
        <taxon>Eukaryota</taxon>
        <taxon>Fungi</taxon>
        <taxon>Dikarya</taxon>
        <taxon>Ascomycota</taxon>
        <taxon>Saccharomycotina</taxon>
        <taxon>Dipodascomycetes</taxon>
        <taxon>Dipodascales</taxon>
        <taxon>Trichomonascaceae</taxon>
        <taxon>Blastobotrys</taxon>
    </lineage>
</organism>
<evidence type="ECO:0000256" key="4">
    <source>
        <dbReference type="ARBA" id="ARBA00022801"/>
    </source>
</evidence>
<proteinExistence type="predicted"/>
<evidence type="ECO:0000256" key="2">
    <source>
        <dbReference type="ARBA" id="ARBA00022490"/>
    </source>
</evidence>
<evidence type="ECO:0000313" key="8">
    <source>
        <dbReference type="EMBL" id="CDP37514.1"/>
    </source>
</evidence>
<dbReference type="GO" id="GO:0005525">
    <property type="term" value="F:GTP binding"/>
    <property type="evidence" value="ECO:0007669"/>
    <property type="project" value="UniProtKB-KW"/>
</dbReference>
<protein>
    <submittedName>
        <fullName evidence="8">ARAD1D13244p</fullName>
    </submittedName>
</protein>
<reference evidence="8" key="2">
    <citation type="submission" date="2014-06" db="EMBL/GenBank/DDBJ databases">
        <title>The complete genome of Blastobotrys (Arxula) adeninivorans LS3 - a yeast of biotechnological interest.</title>
        <authorList>
            <person name="Kunze G."/>
            <person name="Gaillardin C."/>
            <person name="Czernicka M."/>
            <person name="Durrens P."/>
            <person name="Martin T."/>
            <person name="Boer E."/>
            <person name="Gabaldon T."/>
            <person name="Cruz J."/>
            <person name="Talla E."/>
            <person name="Marck C."/>
            <person name="Goffeau A."/>
            <person name="Barbe V."/>
            <person name="Baret P."/>
            <person name="Baronian K."/>
            <person name="Beier S."/>
            <person name="Bleykasten C."/>
            <person name="Bode R."/>
            <person name="Casaregola S."/>
            <person name="Despons L."/>
            <person name="Fairhead C."/>
            <person name="Giersberg M."/>
            <person name="Gierski P."/>
            <person name="Hahnel U."/>
            <person name="Hartmann A."/>
            <person name="Jankowska D."/>
            <person name="Jubin C."/>
            <person name="Jung P."/>
            <person name="Lafontaine I."/>
            <person name="Leh-Louis V."/>
            <person name="Lemaire M."/>
            <person name="Marcet-Houben M."/>
            <person name="Mascher M."/>
            <person name="Morel G."/>
            <person name="Richard G.-F."/>
            <person name="Riechen J."/>
            <person name="Sacerdot C."/>
            <person name="Sarkar A."/>
            <person name="Savel G."/>
            <person name="Schacherer J."/>
            <person name="Sherman D."/>
            <person name="Straub M.-L."/>
            <person name="Stein N."/>
            <person name="Thierry A."/>
            <person name="Trautwein-Schult A."/>
            <person name="Westhof E."/>
            <person name="Worch S."/>
            <person name="Dujon B."/>
            <person name="Souciet J.-L."/>
            <person name="Wincker P."/>
            <person name="Scholz U."/>
            <person name="Neuveglise N."/>
        </authorList>
    </citation>
    <scope>NUCLEOTIDE SEQUENCE</scope>
    <source>
        <strain evidence="8">LS3</strain>
    </source>
</reference>
<reference evidence="8" key="1">
    <citation type="submission" date="2014-02" db="EMBL/GenBank/DDBJ databases">
        <authorList>
            <person name="Genoscope - CEA"/>
        </authorList>
    </citation>
    <scope>NUCLEOTIDE SEQUENCE</scope>
    <source>
        <strain evidence="8">LS3</strain>
    </source>
</reference>
<dbReference type="FunFam" id="3.40.50.300:FF:001558">
    <property type="entry name" value="Ribosome biogenesis GTPase Lsg1, putative"/>
    <property type="match status" value="1"/>
</dbReference>
<evidence type="ECO:0000256" key="6">
    <source>
        <dbReference type="SAM" id="MobiDB-lite"/>
    </source>
</evidence>
<dbReference type="InterPro" id="IPR043358">
    <property type="entry name" value="GNL1-like"/>
</dbReference>
<keyword evidence="4" id="KW-0378">Hydrolase</keyword>